<dbReference type="InterPro" id="IPR050209">
    <property type="entry name" value="Rab_GTPases_membrane_traffic"/>
</dbReference>
<proteinExistence type="predicted"/>
<evidence type="ECO:0000313" key="1">
    <source>
        <dbReference type="EMBL" id="PVD31502.1"/>
    </source>
</evidence>
<dbReference type="PRINTS" id="PR00449">
    <property type="entry name" value="RASTRNSFRMNG"/>
</dbReference>
<dbReference type="OMA" id="CIKIIVA"/>
<dbReference type="OrthoDB" id="10027888at2759"/>
<organism evidence="1 2">
    <name type="scientific">Pomacea canaliculata</name>
    <name type="common">Golden apple snail</name>
    <dbReference type="NCBI Taxonomy" id="400727"/>
    <lineage>
        <taxon>Eukaryota</taxon>
        <taxon>Metazoa</taxon>
        <taxon>Spiralia</taxon>
        <taxon>Lophotrochozoa</taxon>
        <taxon>Mollusca</taxon>
        <taxon>Gastropoda</taxon>
        <taxon>Caenogastropoda</taxon>
        <taxon>Architaenioglossa</taxon>
        <taxon>Ampullarioidea</taxon>
        <taxon>Ampullariidae</taxon>
        <taxon>Pomacea</taxon>
    </lineage>
</organism>
<reference evidence="1 2" key="1">
    <citation type="submission" date="2018-04" db="EMBL/GenBank/DDBJ databases">
        <title>The genome of golden apple snail Pomacea canaliculata provides insight into stress tolerance and invasive adaptation.</title>
        <authorList>
            <person name="Liu C."/>
            <person name="Liu B."/>
            <person name="Ren Y."/>
            <person name="Zhang Y."/>
            <person name="Wang H."/>
            <person name="Li S."/>
            <person name="Jiang F."/>
            <person name="Yin L."/>
            <person name="Zhang G."/>
            <person name="Qian W."/>
            <person name="Fan W."/>
        </authorList>
    </citation>
    <scope>NUCLEOTIDE SEQUENCE [LARGE SCALE GENOMIC DNA]</scope>
    <source>
        <strain evidence="1">SZHN2017</strain>
        <tissue evidence="1">Muscle</tissue>
    </source>
</reference>
<comment type="caution">
    <text evidence="1">The sequence shown here is derived from an EMBL/GenBank/DDBJ whole genome shotgun (WGS) entry which is preliminary data.</text>
</comment>
<dbReference type="PROSITE" id="PS51419">
    <property type="entry name" value="RAB"/>
    <property type="match status" value="1"/>
</dbReference>
<dbReference type="Gene3D" id="3.40.50.300">
    <property type="entry name" value="P-loop containing nucleotide triphosphate hydrolases"/>
    <property type="match status" value="1"/>
</dbReference>
<sequence length="208" mass="23745">MARYDYTLKIILLGDFTVNKGALMRSLGELTPTREVWCLEPRRMGLLEMVFVRPDDRKVRAKIQETGGQERFRSVTSSFYRGAHGCLLLFDVTKKATFDGISDWLQELKNQDHWEEMVMALAGCNCHVTGNQRQVTLSIAQEFANHLGLPYEEISVEHIYTFVDLLEKIIDKILLNASRIPTLSTSILPLEQKMEDKSKEESKGKCGC</sequence>
<dbReference type="PANTHER" id="PTHR47979">
    <property type="entry name" value="DRAB11-RELATED"/>
    <property type="match status" value="1"/>
</dbReference>
<dbReference type="EMBL" id="PZQS01000004">
    <property type="protein sequence ID" value="PVD31502.1"/>
    <property type="molecule type" value="Genomic_DNA"/>
</dbReference>
<dbReference type="GO" id="GO:0005525">
    <property type="term" value="F:GTP binding"/>
    <property type="evidence" value="ECO:0007669"/>
    <property type="project" value="InterPro"/>
</dbReference>
<dbReference type="SUPFAM" id="SSF52540">
    <property type="entry name" value="P-loop containing nucleoside triphosphate hydrolases"/>
    <property type="match status" value="1"/>
</dbReference>
<dbReference type="CDD" id="cd00154">
    <property type="entry name" value="Rab"/>
    <property type="match status" value="1"/>
</dbReference>
<dbReference type="InterPro" id="IPR027417">
    <property type="entry name" value="P-loop_NTPase"/>
</dbReference>
<dbReference type="GO" id="GO:0003924">
    <property type="term" value="F:GTPase activity"/>
    <property type="evidence" value="ECO:0007669"/>
    <property type="project" value="InterPro"/>
</dbReference>
<dbReference type="AlphaFoldDB" id="A0A2T7PDK4"/>
<dbReference type="Proteomes" id="UP000245119">
    <property type="component" value="Linkage Group LG4"/>
</dbReference>
<dbReference type="SMART" id="SM00175">
    <property type="entry name" value="RAB"/>
    <property type="match status" value="1"/>
</dbReference>
<dbReference type="FunFam" id="3.40.50.300:FF:001447">
    <property type="entry name" value="Ras-related protein Rab-1B"/>
    <property type="match status" value="1"/>
</dbReference>
<dbReference type="Pfam" id="PF00071">
    <property type="entry name" value="Ras"/>
    <property type="match status" value="1"/>
</dbReference>
<accession>A0A2T7PDK4</accession>
<evidence type="ECO:0000313" key="2">
    <source>
        <dbReference type="Proteomes" id="UP000245119"/>
    </source>
</evidence>
<protein>
    <submittedName>
        <fullName evidence="1">Uncharacterized protein</fullName>
    </submittedName>
</protein>
<dbReference type="PROSITE" id="PS51421">
    <property type="entry name" value="RAS"/>
    <property type="match status" value="1"/>
</dbReference>
<name>A0A2T7PDK4_POMCA</name>
<keyword evidence="2" id="KW-1185">Reference proteome</keyword>
<gene>
    <name evidence="1" type="ORF">C0Q70_06914</name>
</gene>
<dbReference type="InterPro" id="IPR001806">
    <property type="entry name" value="Small_GTPase"/>
</dbReference>
<dbReference type="STRING" id="400727.A0A2T7PDK4"/>